<comment type="subcellular location">
    <subcellularLocation>
        <location evidence="1">Membrane</location>
        <topology evidence="1">Multi-pass membrane protein</topology>
    </subcellularLocation>
</comment>
<name>A0A4S8LES3_DENBC</name>
<feature type="transmembrane region" description="Helical" evidence="4">
    <location>
        <begin position="63"/>
        <end position="84"/>
    </location>
</feature>
<proteinExistence type="inferred from homology"/>
<dbReference type="SUPFAM" id="SSF103473">
    <property type="entry name" value="MFS general substrate transporter"/>
    <property type="match status" value="1"/>
</dbReference>
<keyword evidence="4" id="KW-0812">Transmembrane</keyword>
<feature type="transmembrane region" description="Helical" evidence="4">
    <location>
        <begin position="332"/>
        <end position="350"/>
    </location>
</feature>
<organism evidence="6 7">
    <name type="scientific">Dendrothele bispora (strain CBS 962.96)</name>
    <dbReference type="NCBI Taxonomy" id="1314807"/>
    <lineage>
        <taxon>Eukaryota</taxon>
        <taxon>Fungi</taxon>
        <taxon>Dikarya</taxon>
        <taxon>Basidiomycota</taxon>
        <taxon>Agaricomycotina</taxon>
        <taxon>Agaricomycetes</taxon>
        <taxon>Agaricomycetidae</taxon>
        <taxon>Agaricales</taxon>
        <taxon>Agaricales incertae sedis</taxon>
        <taxon>Dendrothele</taxon>
    </lineage>
</organism>
<protein>
    <submittedName>
        <fullName evidence="6">MFS general substrate transporter</fullName>
    </submittedName>
</protein>
<keyword evidence="4" id="KW-1133">Transmembrane helix</keyword>
<evidence type="ECO:0000313" key="6">
    <source>
        <dbReference type="EMBL" id="THU87429.1"/>
    </source>
</evidence>
<keyword evidence="7" id="KW-1185">Reference proteome</keyword>
<dbReference type="Gene3D" id="1.20.1250.20">
    <property type="entry name" value="MFS general substrate transporter like domains"/>
    <property type="match status" value="2"/>
</dbReference>
<evidence type="ECO:0000259" key="5">
    <source>
        <dbReference type="PROSITE" id="PS50850"/>
    </source>
</evidence>
<comment type="similarity">
    <text evidence="2">Belongs to the major facilitator superfamily. Monocarboxylate porter (TC 2.A.1.13) family.</text>
</comment>
<feature type="transmembrane region" description="Helical" evidence="4">
    <location>
        <begin position="425"/>
        <end position="445"/>
    </location>
</feature>
<dbReference type="OrthoDB" id="6509908at2759"/>
<dbReference type="PANTHER" id="PTHR11360:SF234">
    <property type="entry name" value="MFS-TYPE TRANSPORTER DBAD-RELATED"/>
    <property type="match status" value="1"/>
</dbReference>
<evidence type="ECO:0000256" key="1">
    <source>
        <dbReference type="ARBA" id="ARBA00004141"/>
    </source>
</evidence>
<reference evidence="6 7" key="1">
    <citation type="journal article" date="2019" name="Nat. Ecol. Evol.">
        <title>Megaphylogeny resolves global patterns of mushroom evolution.</title>
        <authorList>
            <person name="Varga T."/>
            <person name="Krizsan K."/>
            <person name="Foldi C."/>
            <person name="Dima B."/>
            <person name="Sanchez-Garcia M."/>
            <person name="Sanchez-Ramirez S."/>
            <person name="Szollosi G.J."/>
            <person name="Szarkandi J.G."/>
            <person name="Papp V."/>
            <person name="Albert L."/>
            <person name="Andreopoulos W."/>
            <person name="Angelini C."/>
            <person name="Antonin V."/>
            <person name="Barry K.W."/>
            <person name="Bougher N.L."/>
            <person name="Buchanan P."/>
            <person name="Buyck B."/>
            <person name="Bense V."/>
            <person name="Catcheside P."/>
            <person name="Chovatia M."/>
            <person name="Cooper J."/>
            <person name="Damon W."/>
            <person name="Desjardin D."/>
            <person name="Finy P."/>
            <person name="Geml J."/>
            <person name="Haridas S."/>
            <person name="Hughes K."/>
            <person name="Justo A."/>
            <person name="Karasinski D."/>
            <person name="Kautmanova I."/>
            <person name="Kiss B."/>
            <person name="Kocsube S."/>
            <person name="Kotiranta H."/>
            <person name="LaButti K.M."/>
            <person name="Lechner B.E."/>
            <person name="Liimatainen K."/>
            <person name="Lipzen A."/>
            <person name="Lukacs Z."/>
            <person name="Mihaltcheva S."/>
            <person name="Morgado L.N."/>
            <person name="Niskanen T."/>
            <person name="Noordeloos M.E."/>
            <person name="Ohm R.A."/>
            <person name="Ortiz-Santana B."/>
            <person name="Ovrebo C."/>
            <person name="Racz N."/>
            <person name="Riley R."/>
            <person name="Savchenko A."/>
            <person name="Shiryaev A."/>
            <person name="Soop K."/>
            <person name="Spirin V."/>
            <person name="Szebenyi C."/>
            <person name="Tomsovsky M."/>
            <person name="Tulloss R.E."/>
            <person name="Uehling J."/>
            <person name="Grigoriev I.V."/>
            <person name="Vagvolgyi C."/>
            <person name="Papp T."/>
            <person name="Martin F.M."/>
            <person name="Miettinen O."/>
            <person name="Hibbett D.S."/>
            <person name="Nagy L.G."/>
        </authorList>
    </citation>
    <scope>NUCLEOTIDE SEQUENCE [LARGE SCALE GENOMIC DNA]</scope>
    <source>
        <strain evidence="6 7">CBS 962.96</strain>
    </source>
</reference>
<gene>
    <name evidence="6" type="ORF">K435DRAFT_782454</name>
</gene>
<feature type="domain" description="Major facilitator superfamily (MFS) profile" evidence="5">
    <location>
        <begin position="266"/>
        <end position="453"/>
    </location>
</feature>
<evidence type="ECO:0000256" key="2">
    <source>
        <dbReference type="ARBA" id="ARBA00006727"/>
    </source>
</evidence>
<dbReference type="Pfam" id="PF07690">
    <property type="entry name" value="MFS_1"/>
    <property type="match status" value="1"/>
</dbReference>
<evidence type="ECO:0000256" key="4">
    <source>
        <dbReference type="SAM" id="Phobius"/>
    </source>
</evidence>
<dbReference type="Proteomes" id="UP000297245">
    <property type="component" value="Unassembled WGS sequence"/>
</dbReference>
<feature type="transmembrane region" description="Helical" evidence="4">
    <location>
        <begin position="104"/>
        <end position="123"/>
    </location>
</feature>
<dbReference type="InterPro" id="IPR050327">
    <property type="entry name" value="Proton-linked_MCT"/>
</dbReference>
<evidence type="ECO:0000313" key="7">
    <source>
        <dbReference type="Proteomes" id="UP000297245"/>
    </source>
</evidence>
<dbReference type="GO" id="GO:0016020">
    <property type="term" value="C:membrane"/>
    <property type="evidence" value="ECO:0007669"/>
    <property type="project" value="UniProtKB-SubCell"/>
</dbReference>
<feature type="transmembrane region" description="Helical" evidence="4">
    <location>
        <begin position="155"/>
        <end position="179"/>
    </location>
</feature>
<dbReference type="InterPro" id="IPR011701">
    <property type="entry name" value="MFS"/>
</dbReference>
<sequence>MQTTPGSAEESPARVQGIAQEPIPTSTKTSTQREATSAEYDTERPEKMTCTVPSDFPDGGLRAWLVVFGAMCNTFSTFGYVNSWGTFQAYYQQANLRTTSASDIAWIGSIQFSLIFLPGLVVGRLFDVGYFRVVFTTSAILIVVATFLVPECKEYWQFVLCQGMAIGLGCGGIYSSNTAVIAHWFKRRRGLALGIITVGASIGGIFFPIVIRSLIQRVGFTWCMRTLGFILMFTLGLANVTVRRRLPPSGGDFRDIFNFRLFASASYSIYCLSGFVAFLGMYTVLTFINSSAVFYGVPPGFAVYLTSIANGTSGVARYLCGSLSDRLGSMNVMIPFTLVAAVMTFAWPFARSEGSLIVIAIIYGFASGAYISLIVNPILAMPGSVNEAGRRIGLAMTVLGLGALVGPPISGAINRSTGGFPAVGYYAGSVILISAALMIFTRHLVLKSILGKF</sequence>
<dbReference type="GO" id="GO:0022857">
    <property type="term" value="F:transmembrane transporter activity"/>
    <property type="evidence" value="ECO:0007669"/>
    <property type="project" value="InterPro"/>
</dbReference>
<dbReference type="InterPro" id="IPR036259">
    <property type="entry name" value="MFS_trans_sf"/>
</dbReference>
<keyword evidence="4" id="KW-0472">Membrane</keyword>
<feature type="compositionally biased region" description="Polar residues" evidence="3">
    <location>
        <begin position="23"/>
        <end position="35"/>
    </location>
</feature>
<feature type="transmembrane region" description="Helical" evidence="4">
    <location>
        <begin position="217"/>
        <end position="240"/>
    </location>
</feature>
<evidence type="ECO:0000256" key="3">
    <source>
        <dbReference type="SAM" id="MobiDB-lite"/>
    </source>
</evidence>
<dbReference type="PANTHER" id="PTHR11360">
    <property type="entry name" value="MONOCARBOXYLATE TRANSPORTER"/>
    <property type="match status" value="1"/>
</dbReference>
<feature type="transmembrane region" description="Helical" evidence="4">
    <location>
        <begin position="191"/>
        <end position="211"/>
    </location>
</feature>
<accession>A0A4S8LES3</accession>
<dbReference type="EMBL" id="ML179450">
    <property type="protein sequence ID" value="THU87429.1"/>
    <property type="molecule type" value="Genomic_DNA"/>
</dbReference>
<feature type="transmembrane region" description="Helical" evidence="4">
    <location>
        <begin position="301"/>
        <end position="320"/>
    </location>
</feature>
<dbReference type="PROSITE" id="PS50850">
    <property type="entry name" value="MFS"/>
    <property type="match status" value="1"/>
</dbReference>
<feature type="transmembrane region" description="Helical" evidence="4">
    <location>
        <begin position="261"/>
        <end position="281"/>
    </location>
</feature>
<dbReference type="CDD" id="cd17352">
    <property type="entry name" value="MFS_MCT_SLC16"/>
    <property type="match status" value="1"/>
</dbReference>
<feature type="transmembrane region" description="Helical" evidence="4">
    <location>
        <begin position="356"/>
        <end position="380"/>
    </location>
</feature>
<feature type="region of interest" description="Disordered" evidence="3">
    <location>
        <begin position="1"/>
        <end position="48"/>
    </location>
</feature>
<feature type="transmembrane region" description="Helical" evidence="4">
    <location>
        <begin position="392"/>
        <end position="413"/>
    </location>
</feature>
<dbReference type="InterPro" id="IPR020846">
    <property type="entry name" value="MFS_dom"/>
</dbReference>
<dbReference type="AlphaFoldDB" id="A0A4S8LES3"/>
<feature type="transmembrane region" description="Helical" evidence="4">
    <location>
        <begin position="130"/>
        <end position="149"/>
    </location>
</feature>